<comment type="function">
    <text evidence="1">Required for ciliogenesis.</text>
</comment>
<sequence>MKISDRRYTLIICFQLALVLIDICFNVLSSVVTVKKGFQLTGYIIQDALQLVAFVILSMSVFQTSVFEAGFVELLYKKFRITMLTASVYFLSTVSFQSYDMILRWSSSSPGPRCPYLSALQVLQWTGQFSVAQWMQVIIRVVGHENNKNCKFLCLIHHILNLKGRIKKKISRGNQ</sequence>
<reference evidence="15" key="1">
    <citation type="submission" date="2021-12" db="EMBL/GenBank/DDBJ databases">
        <authorList>
            <person name="King R."/>
        </authorList>
    </citation>
    <scope>NUCLEOTIDE SEQUENCE</scope>
</reference>
<dbReference type="GO" id="GO:0030030">
    <property type="term" value="P:cell projection organization"/>
    <property type="evidence" value="ECO:0007669"/>
    <property type="project" value="UniProtKB-KW"/>
</dbReference>
<feature type="transmembrane region" description="Helical" evidence="14">
    <location>
        <begin position="7"/>
        <end position="28"/>
    </location>
</feature>
<evidence type="ECO:0000256" key="1">
    <source>
        <dbReference type="ARBA" id="ARBA00003709"/>
    </source>
</evidence>
<evidence type="ECO:0000256" key="5">
    <source>
        <dbReference type="ARBA" id="ARBA00014515"/>
    </source>
</evidence>
<dbReference type="EMBL" id="OU963871">
    <property type="protein sequence ID" value="CAH0383717.1"/>
    <property type="molecule type" value="Genomic_DNA"/>
</dbReference>
<evidence type="ECO:0000256" key="9">
    <source>
        <dbReference type="ARBA" id="ARBA00022989"/>
    </source>
</evidence>
<feature type="transmembrane region" description="Helical" evidence="14">
    <location>
        <begin position="48"/>
        <end position="67"/>
    </location>
</feature>
<comment type="subcellular location">
    <subcellularLocation>
        <location evidence="3">Cell projection</location>
        <location evidence="3">Cilium</location>
    </subcellularLocation>
    <subcellularLocation>
        <location evidence="2">Vacuole membrane</location>
        <topology evidence="2">Multi-pass membrane protein</topology>
    </subcellularLocation>
</comment>
<dbReference type="Proteomes" id="UP001152759">
    <property type="component" value="Chromosome 10"/>
</dbReference>
<evidence type="ECO:0000256" key="8">
    <source>
        <dbReference type="ARBA" id="ARBA00022794"/>
    </source>
</evidence>
<evidence type="ECO:0000256" key="6">
    <source>
        <dbReference type="ARBA" id="ARBA00022554"/>
    </source>
</evidence>
<keyword evidence="13" id="KW-0966">Cell projection</keyword>
<evidence type="ECO:0000256" key="7">
    <source>
        <dbReference type="ARBA" id="ARBA00022692"/>
    </source>
</evidence>
<evidence type="ECO:0000313" key="15">
    <source>
        <dbReference type="EMBL" id="CAH0383717.1"/>
    </source>
</evidence>
<evidence type="ECO:0000256" key="12">
    <source>
        <dbReference type="ARBA" id="ARBA00023180"/>
    </source>
</evidence>
<keyword evidence="12" id="KW-0325">Glycoprotein</keyword>
<keyword evidence="7 14" id="KW-0812">Transmembrane</keyword>
<dbReference type="GO" id="GO:0005929">
    <property type="term" value="C:cilium"/>
    <property type="evidence" value="ECO:0007669"/>
    <property type="project" value="UniProtKB-SubCell"/>
</dbReference>
<dbReference type="Pfam" id="PF14935">
    <property type="entry name" value="TMEM138"/>
    <property type="match status" value="1"/>
</dbReference>
<dbReference type="PANTHER" id="PTHR13306:SF6">
    <property type="entry name" value="TRANSMEMBRANE PROTEIN 138"/>
    <property type="match status" value="1"/>
</dbReference>
<name>A0A9P0A5R1_BEMTA</name>
<keyword evidence="10" id="KW-0969">Cilium</keyword>
<gene>
    <name evidence="15" type="ORF">BEMITA_LOCUS3140</name>
</gene>
<keyword evidence="6" id="KW-0926">Vacuole</keyword>
<comment type="similarity">
    <text evidence="4">Belongs to the TMEM138 family.</text>
</comment>
<evidence type="ECO:0000256" key="10">
    <source>
        <dbReference type="ARBA" id="ARBA00023069"/>
    </source>
</evidence>
<dbReference type="GO" id="GO:0005774">
    <property type="term" value="C:vacuolar membrane"/>
    <property type="evidence" value="ECO:0007669"/>
    <property type="project" value="UniProtKB-SubCell"/>
</dbReference>
<evidence type="ECO:0000256" key="14">
    <source>
        <dbReference type="SAM" id="Phobius"/>
    </source>
</evidence>
<keyword evidence="11 14" id="KW-0472">Membrane</keyword>
<evidence type="ECO:0000256" key="13">
    <source>
        <dbReference type="ARBA" id="ARBA00023273"/>
    </source>
</evidence>
<evidence type="ECO:0000256" key="4">
    <source>
        <dbReference type="ARBA" id="ARBA00010572"/>
    </source>
</evidence>
<dbReference type="InterPro" id="IPR024133">
    <property type="entry name" value="TM_138"/>
</dbReference>
<keyword evidence="9 14" id="KW-1133">Transmembrane helix</keyword>
<evidence type="ECO:0000256" key="11">
    <source>
        <dbReference type="ARBA" id="ARBA00023136"/>
    </source>
</evidence>
<dbReference type="PANTHER" id="PTHR13306">
    <property type="entry name" value="TRANSMEMBRANE PROTEIN 138"/>
    <property type="match status" value="1"/>
</dbReference>
<keyword evidence="8" id="KW-0970">Cilium biogenesis/degradation</keyword>
<evidence type="ECO:0000313" key="16">
    <source>
        <dbReference type="Proteomes" id="UP001152759"/>
    </source>
</evidence>
<protein>
    <recommendedName>
        <fullName evidence="5">Transmembrane protein 138</fullName>
    </recommendedName>
</protein>
<accession>A0A9P0A5R1</accession>
<proteinExistence type="inferred from homology"/>
<keyword evidence="16" id="KW-1185">Reference proteome</keyword>
<evidence type="ECO:0000256" key="2">
    <source>
        <dbReference type="ARBA" id="ARBA00004128"/>
    </source>
</evidence>
<evidence type="ECO:0000256" key="3">
    <source>
        <dbReference type="ARBA" id="ARBA00004138"/>
    </source>
</evidence>
<dbReference type="AlphaFoldDB" id="A0A9P0A5R1"/>
<organism evidence="15 16">
    <name type="scientific">Bemisia tabaci</name>
    <name type="common">Sweetpotato whitefly</name>
    <name type="synonym">Aleurodes tabaci</name>
    <dbReference type="NCBI Taxonomy" id="7038"/>
    <lineage>
        <taxon>Eukaryota</taxon>
        <taxon>Metazoa</taxon>
        <taxon>Ecdysozoa</taxon>
        <taxon>Arthropoda</taxon>
        <taxon>Hexapoda</taxon>
        <taxon>Insecta</taxon>
        <taxon>Pterygota</taxon>
        <taxon>Neoptera</taxon>
        <taxon>Paraneoptera</taxon>
        <taxon>Hemiptera</taxon>
        <taxon>Sternorrhyncha</taxon>
        <taxon>Aleyrodoidea</taxon>
        <taxon>Aleyrodidae</taxon>
        <taxon>Aleyrodinae</taxon>
        <taxon>Bemisia</taxon>
    </lineage>
</organism>